<organism evidence="1 2">
    <name type="scientific">Venturia inaequalis</name>
    <name type="common">Apple scab fungus</name>
    <dbReference type="NCBI Taxonomy" id="5025"/>
    <lineage>
        <taxon>Eukaryota</taxon>
        <taxon>Fungi</taxon>
        <taxon>Dikarya</taxon>
        <taxon>Ascomycota</taxon>
        <taxon>Pezizomycotina</taxon>
        <taxon>Dothideomycetes</taxon>
        <taxon>Pleosporomycetidae</taxon>
        <taxon>Venturiales</taxon>
        <taxon>Venturiaceae</taxon>
        <taxon>Venturia</taxon>
    </lineage>
</organism>
<evidence type="ECO:0000313" key="1">
    <source>
        <dbReference type="EMBL" id="KAE9983288.1"/>
    </source>
</evidence>
<proteinExistence type="predicted"/>
<reference evidence="1 2" key="1">
    <citation type="submission" date="2019-11" db="EMBL/GenBank/DDBJ databases">
        <title>Venturia inaequalis Genome Resource.</title>
        <authorList>
            <person name="Lichtner F.J."/>
        </authorList>
    </citation>
    <scope>NUCLEOTIDE SEQUENCE [LARGE SCALE GENOMIC DNA]</scope>
    <source>
        <strain evidence="1">Bline_iso_100314</strain>
    </source>
</reference>
<name>A0A8H3Z4V3_VENIN</name>
<evidence type="ECO:0000313" key="2">
    <source>
        <dbReference type="Proteomes" id="UP000433883"/>
    </source>
</evidence>
<dbReference type="Proteomes" id="UP000433883">
    <property type="component" value="Unassembled WGS sequence"/>
</dbReference>
<accession>A0A8H3Z4V3</accession>
<gene>
    <name evidence="1" type="ORF">BLS_004710</name>
</gene>
<comment type="caution">
    <text evidence="1">The sequence shown here is derived from an EMBL/GenBank/DDBJ whole genome shotgun (WGS) entry which is preliminary data.</text>
</comment>
<dbReference type="EMBL" id="WNWQ01000031">
    <property type="protein sequence ID" value="KAE9983288.1"/>
    <property type="molecule type" value="Genomic_DNA"/>
</dbReference>
<sequence>MTHGTTAHPNPKSFLNLPPHIRTRIYTLLICHTPLDSAPTLQSFHENDPYQRLFRHSASIAEAKIERLIHYPSRIHLSFEGLLRTNRTIRSEVKRVLKGLRKENVTCKLDLIIERGRDGGGGVWPSWLTCPARSPLVRRLEVDVRVFGDDFEIHGSRSGMGGPVLLREFEGGALGFEHAHVSRERCRTLAFAVVAVIARFLERGARWGHVKGEIGVETLVLNFVDVGVSREKKRRERFLELTPVTSTLTPPPTPSDECSTCAAEDYWDVDTLVGEADEAITFTHGDRRITRPVSADEGESIKAAELLRMVDLVLKPLCREEKYMLHRRKHHFSAVHLSLARRNVRRVIVELEGKLKRRMRVVDL</sequence>
<protein>
    <submittedName>
        <fullName evidence="1">Uncharacterized protein</fullName>
    </submittedName>
</protein>
<dbReference type="AlphaFoldDB" id="A0A8H3Z4V3"/>